<dbReference type="Proteomes" id="UP000068196">
    <property type="component" value="Chromosome"/>
</dbReference>
<evidence type="ECO:0000259" key="7">
    <source>
        <dbReference type="Pfam" id="PF14824"/>
    </source>
</evidence>
<evidence type="ECO:0000313" key="8">
    <source>
        <dbReference type="EMBL" id="BAU22891.1"/>
    </source>
</evidence>
<evidence type="ECO:0000256" key="3">
    <source>
        <dbReference type="ARBA" id="ARBA00023002"/>
    </source>
</evidence>
<dbReference type="UniPathway" id="UPA00262">
    <property type="reaction ID" value="UER00222"/>
</dbReference>
<keyword evidence="4" id="KW-0520">NAD</keyword>
<gene>
    <name evidence="8" type="ORF">THC_0497</name>
</gene>
<reference evidence="9" key="2">
    <citation type="journal article" date="2016" name="Int. J. Syst. Evol. Microbiol.">
        <title>Caldimicrobium thiodismutans sp. nov., a sulfur-disproportionating bacterium isolated from a hot spring.</title>
        <authorList>
            <person name="Kojima H."/>
            <person name="Umezawa K."/>
            <person name="Fukui M."/>
        </authorList>
    </citation>
    <scope>NUCLEOTIDE SEQUENCE [LARGE SCALE GENOMIC DNA]</scope>
    <source>
        <strain evidence="9">TF1</strain>
    </source>
</reference>
<dbReference type="Gene3D" id="3.40.50.720">
    <property type="entry name" value="NAD(P)-binding Rossmann-like Domain"/>
    <property type="match status" value="1"/>
</dbReference>
<accession>A0A0U4W155</accession>
<evidence type="ECO:0000256" key="2">
    <source>
        <dbReference type="ARBA" id="ARBA00012400"/>
    </source>
</evidence>
<protein>
    <recommendedName>
        <fullName evidence="2">precorrin-2 dehydrogenase</fullName>
        <ecNumber evidence="2">1.3.1.76</ecNumber>
    </recommendedName>
</protein>
<dbReference type="NCBIfam" id="TIGR01470">
    <property type="entry name" value="cysG_Nterm"/>
    <property type="match status" value="1"/>
</dbReference>
<dbReference type="GO" id="GO:0019354">
    <property type="term" value="P:siroheme biosynthetic process"/>
    <property type="evidence" value="ECO:0007669"/>
    <property type="project" value="UniProtKB-UniPathway"/>
</dbReference>
<dbReference type="OrthoDB" id="9773765at2"/>
<dbReference type="PANTHER" id="PTHR35330">
    <property type="entry name" value="SIROHEME BIOSYNTHESIS PROTEIN MET8"/>
    <property type="match status" value="1"/>
</dbReference>
<keyword evidence="3" id="KW-0560">Oxidoreductase</keyword>
<dbReference type="KEGG" id="cthi:THC_0497"/>
<name>A0A0U4W155_9BACT</name>
<dbReference type="GO" id="GO:0043115">
    <property type="term" value="F:precorrin-2 dehydrogenase activity"/>
    <property type="evidence" value="ECO:0007669"/>
    <property type="project" value="UniProtKB-EC"/>
</dbReference>
<dbReference type="Pfam" id="PF13241">
    <property type="entry name" value="NAD_binding_7"/>
    <property type="match status" value="1"/>
</dbReference>
<evidence type="ECO:0000256" key="4">
    <source>
        <dbReference type="ARBA" id="ARBA00023027"/>
    </source>
</evidence>
<dbReference type="STRING" id="1653476.THC_0497"/>
<keyword evidence="5" id="KW-0627">Porphyrin biosynthesis</keyword>
<dbReference type="InterPro" id="IPR028281">
    <property type="entry name" value="Sirohaem_synthase_central"/>
</dbReference>
<proteinExistence type="predicted"/>
<dbReference type="Gene3D" id="1.10.8.610">
    <property type="entry name" value="SirC, precorrin-2 dehydrogenase, C-terminal helical domain-like"/>
    <property type="match status" value="1"/>
</dbReference>
<comment type="pathway">
    <text evidence="1">Porphyrin-containing compound metabolism; siroheme biosynthesis; sirohydrochlorin from precorrin-2: step 1/1.</text>
</comment>
<dbReference type="InterPro" id="IPR006367">
    <property type="entry name" value="Sirohaem_synthase_N"/>
</dbReference>
<dbReference type="GO" id="GO:0004325">
    <property type="term" value="F:ferrochelatase activity"/>
    <property type="evidence" value="ECO:0007669"/>
    <property type="project" value="InterPro"/>
</dbReference>
<dbReference type="SUPFAM" id="SSF51735">
    <property type="entry name" value="NAD(P)-binding Rossmann-fold domains"/>
    <property type="match status" value="1"/>
</dbReference>
<dbReference type="AlphaFoldDB" id="A0A0U4W155"/>
<keyword evidence="9" id="KW-1185">Reference proteome</keyword>
<dbReference type="EC" id="1.3.1.76" evidence="2"/>
<dbReference type="SUPFAM" id="SSF75615">
    <property type="entry name" value="Siroheme synthase middle domains-like"/>
    <property type="match status" value="1"/>
</dbReference>
<dbReference type="Pfam" id="PF14824">
    <property type="entry name" value="Sirohm_synth_M"/>
    <property type="match status" value="1"/>
</dbReference>
<dbReference type="EMBL" id="AP014945">
    <property type="protein sequence ID" value="BAU22891.1"/>
    <property type="molecule type" value="Genomic_DNA"/>
</dbReference>
<sequence length="226" mass="25705">MTEYYPIFLNLKNRLCVVIGGGKVAERKVLSLVKAGAKVKIISPEVTEALKKIIRDYNLQWEGRPYQEGDLKEAFLVISATNSPEVQKKVFQEAEARKIPCNVVDKPELCSFIVPSKVQRGDLLIAISTGGASPAVARRIREKLESFFGEEYTIYLILMRKIREKILESRLSPEEKERKLQTFALAPIPEYIKNGDFTFLITLLEKEGLSELIPELNILYKSSRDK</sequence>
<evidence type="ECO:0000256" key="5">
    <source>
        <dbReference type="ARBA" id="ARBA00023244"/>
    </source>
</evidence>
<dbReference type="InterPro" id="IPR028161">
    <property type="entry name" value="Met8-like"/>
</dbReference>
<reference evidence="8 9" key="1">
    <citation type="journal article" date="2016" name="Int. J. Syst. Evol. Microbiol.">
        <title>Caldimicrobium thiodismutans sp. nov., a sulfur-disproportionating bacterium isolated from a hot spring, and emended description of the genus Caldimicrobium.</title>
        <authorList>
            <person name="Kojima H."/>
            <person name="Umezawa K."/>
            <person name="Fukui M."/>
        </authorList>
    </citation>
    <scope>NUCLEOTIDE SEQUENCE [LARGE SCALE GENOMIC DNA]</scope>
    <source>
        <strain evidence="8 9">TF1</strain>
    </source>
</reference>
<dbReference type="PANTHER" id="PTHR35330:SF1">
    <property type="entry name" value="SIROHEME BIOSYNTHESIS PROTEIN MET8"/>
    <property type="match status" value="1"/>
</dbReference>
<feature type="domain" description="Siroheme synthase central" evidence="7">
    <location>
        <begin position="120"/>
        <end position="146"/>
    </location>
</feature>
<dbReference type="InterPro" id="IPR036291">
    <property type="entry name" value="NAD(P)-bd_dom_sf"/>
</dbReference>
<dbReference type="InterPro" id="IPR042518">
    <property type="entry name" value="SirC_C"/>
</dbReference>
<evidence type="ECO:0000256" key="1">
    <source>
        <dbReference type="ARBA" id="ARBA00005010"/>
    </source>
</evidence>
<dbReference type="RefSeq" id="WP_082706243.1">
    <property type="nucleotide sequence ID" value="NZ_AP014945.1"/>
</dbReference>
<comment type="catalytic activity">
    <reaction evidence="6">
        <text>precorrin-2 + NAD(+) = sirohydrochlorin + NADH + 2 H(+)</text>
        <dbReference type="Rhea" id="RHEA:15613"/>
        <dbReference type="ChEBI" id="CHEBI:15378"/>
        <dbReference type="ChEBI" id="CHEBI:57540"/>
        <dbReference type="ChEBI" id="CHEBI:57945"/>
        <dbReference type="ChEBI" id="CHEBI:58351"/>
        <dbReference type="ChEBI" id="CHEBI:58827"/>
        <dbReference type="EC" id="1.3.1.76"/>
    </reaction>
</comment>
<organism evidence="8 9">
    <name type="scientific">Caldimicrobium thiodismutans</name>
    <dbReference type="NCBI Taxonomy" id="1653476"/>
    <lineage>
        <taxon>Bacteria</taxon>
        <taxon>Pseudomonadati</taxon>
        <taxon>Thermodesulfobacteriota</taxon>
        <taxon>Thermodesulfobacteria</taxon>
        <taxon>Thermodesulfobacteriales</taxon>
        <taxon>Thermodesulfobacteriaceae</taxon>
        <taxon>Caldimicrobium</taxon>
    </lineage>
</organism>
<evidence type="ECO:0000313" key="9">
    <source>
        <dbReference type="Proteomes" id="UP000068196"/>
    </source>
</evidence>
<evidence type="ECO:0000256" key="6">
    <source>
        <dbReference type="ARBA" id="ARBA00047561"/>
    </source>
</evidence>